<feature type="region of interest" description="Disordered" evidence="1">
    <location>
        <begin position="53"/>
        <end position="78"/>
    </location>
</feature>
<dbReference type="InterPro" id="IPR010985">
    <property type="entry name" value="Ribbon_hlx_hlx"/>
</dbReference>
<sequence length="78" mass="8746">MSERKTEVVNLRMSPRVKELLREAAGREHRTLSNMLEVLIEGYFDAENHADVFPSSGRKSRATSENSTSIDVSRAHSG</sequence>
<dbReference type="AlphaFoldDB" id="A0A2S6YZI8"/>
<dbReference type="Gene3D" id="1.10.1220.10">
    <property type="entry name" value="Met repressor-like"/>
    <property type="match status" value="1"/>
</dbReference>
<dbReference type="SUPFAM" id="SSF47598">
    <property type="entry name" value="Ribbon-helix-helix"/>
    <property type="match status" value="1"/>
</dbReference>
<gene>
    <name evidence="2" type="ORF">XaplCFBP3122_19830</name>
</gene>
<evidence type="ECO:0008006" key="4">
    <source>
        <dbReference type="Google" id="ProtNLM"/>
    </source>
</evidence>
<comment type="caution">
    <text evidence="2">The sequence shown here is derived from an EMBL/GenBank/DDBJ whole genome shotgun (WGS) entry which is preliminary data.</text>
</comment>
<evidence type="ECO:0000256" key="1">
    <source>
        <dbReference type="SAM" id="MobiDB-lite"/>
    </source>
</evidence>
<dbReference type="GO" id="GO:0006355">
    <property type="term" value="P:regulation of DNA-templated transcription"/>
    <property type="evidence" value="ECO:0007669"/>
    <property type="project" value="InterPro"/>
</dbReference>
<proteinExistence type="predicted"/>
<evidence type="ECO:0000313" key="2">
    <source>
        <dbReference type="EMBL" id="PPT73604.1"/>
    </source>
</evidence>
<dbReference type="InterPro" id="IPR013321">
    <property type="entry name" value="Arc_rbn_hlx_hlx"/>
</dbReference>
<protein>
    <recommendedName>
        <fullName evidence="4">CopG-like ribbon-helix-helix domain-containing protein</fullName>
    </recommendedName>
</protein>
<name>A0A2S6YZI8_9XANT</name>
<evidence type="ECO:0000313" key="3">
    <source>
        <dbReference type="Proteomes" id="UP000238270"/>
    </source>
</evidence>
<organism evidence="2 3">
    <name type="scientific">Xanthomonas arboricola pv. populi</name>
    <dbReference type="NCBI Taxonomy" id="487823"/>
    <lineage>
        <taxon>Bacteria</taxon>
        <taxon>Pseudomonadati</taxon>
        <taxon>Pseudomonadota</taxon>
        <taxon>Gammaproteobacteria</taxon>
        <taxon>Lysobacterales</taxon>
        <taxon>Lysobacteraceae</taxon>
        <taxon>Xanthomonas</taxon>
    </lineage>
</organism>
<accession>A0A2S6YZI8</accession>
<dbReference type="Proteomes" id="UP000238270">
    <property type="component" value="Unassembled WGS sequence"/>
</dbReference>
<dbReference type="EMBL" id="MIGV01000042">
    <property type="protein sequence ID" value="PPT73604.1"/>
    <property type="molecule type" value="Genomic_DNA"/>
</dbReference>
<reference evidence="2 3" key="1">
    <citation type="submission" date="2016-08" db="EMBL/GenBank/DDBJ databases">
        <title>Evolution of the type three secretion system and type three effector repertoires in Xanthomonas.</title>
        <authorList>
            <person name="Merda D."/>
            <person name="Briand M."/>
            <person name="Bosis E."/>
            <person name="Rousseau C."/>
            <person name="Portier P."/>
            <person name="Jacques M.-A."/>
            <person name="Fischer-Le Saux M."/>
        </authorList>
    </citation>
    <scope>NUCLEOTIDE SEQUENCE [LARGE SCALE GENOMIC DNA]</scope>
    <source>
        <strain evidence="2 3">CFBP 3122</strain>
    </source>
</reference>